<dbReference type="SMART" id="SM00642">
    <property type="entry name" value="Aamy"/>
    <property type="match status" value="1"/>
</dbReference>
<dbReference type="EMBL" id="PDJC01000001">
    <property type="protein sequence ID" value="PFG16229.1"/>
    <property type="molecule type" value="Genomic_DNA"/>
</dbReference>
<dbReference type="Gene3D" id="3.90.400.10">
    <property type="entry name" value="Oligo-1,6-glucosidase, Domain 2"/>
    <property type="match status" value="1"/>
</dbReference>
<proteinExistence type="inferred from homology"/>
<reference evidence="5 6" key="1">
    <citation type="submission" date="2017-10" db="EMBL/GenBank/DDBJ databases">
        <title>Sequencing the genomes of 1000 actinobacteria strains.</title>
        <authorList>
            <person name="Klenk H.-P."/>
        </authorList>
    </citation>
    <scope>NUCLEOTIDE SEQUENCE [LARGE SCALE GENOMIC DNA]</scope>
    <source>
        <strain evidence="5 6">DSM 15597</strain>
    </source>
</reference>
<evidence type="ECO:0000256" key="1">
    <source>
        <dbReference type="ARBA" id="ARBA00008061"/>
    </source>
</evidence>
<evidence type="ECO:0000313" key="6">
    <source>
        <dbReference type="Proteomes" id="UP000226079"/>
    </source>
</evidence>
<comment type="similarity">
    <text evidence="1">Belongs to the glycosyl hydrolase 13 family.</text>
</comment>
<protein>
    <submittedName>
        <fullName evidence="5">Oligo-1,6-glucosidase</fullName>
    </submittedName>
</protein>
<dbReference type="CDD" id="cd11333">
    <property type="entry name" value="AmyAc_SI_OligoGlu_DGase"/>
    <property type="match status" value="1"/>
</dbReference>
<dbReference type="AlphaFoldDB" id="A0A2A9CRR1"/>
<evidence type="ECO:0000313" key="5">
    <source>
        <dbReference type="EMBL" id="PFG16229.1"/>
    </source>
</evidence>
<dbReference type="OrthoDB" id="9043248at2"/>
<keyword evidence="3" id="KW-0326">Glycosidase</keyword>
<dbReference type="PANTHER" id="PTHR10357">
    <property type="entry name" value="ALPHA-AMYLASE FAMILY MEMBER"/>
    <property type="match status" value="1"/>
</dbReference>
<dbReference type="InterPro" id="IPR045857">
    <property type="entry name" value="O16G_dom_2"/>
</dbReference>
<feature type="domain" description="Glycosyl hydrolase family 13 catalytic" evidence="4">
    <location>
        <begin position="14"/>
        <end position="421"/>
    </location>
</feature>
<evidence type="ECO:0000256" key="3">
    <source>
        <dbReference type="ARBA" id="ARBA00023295"/>
    </source>
</evidence>
<dbReference type="FunFam" id="3.20.20.80:FF:000064">
    <property type="entry name" value="Oligo-1,6-glucosidase"/>
    <property type="match status" value="1"/>
</dbReference>
<gene>
    <name evidence="5" type="ORF">ATK74_0761</name>
</gene>
<dbReference type="Proteomes" id="UP000226079">
    <property type="component" value="Unassembled WGS sequence"/>
</dbReference>
<dbReference type="Gene3D" id="3.20.20.80">
    <property type="entry name" value="Glycosidases"/>
    <property type="match status" value="1"/>
</dbReference>
<comment type="caution">
    <text evidence="5">The sequence shown here is derived from an EMBL/GenBank/DDBJ whole genome shotgun (WGS) entry which is preliminary data.</text>
</comment>
<dbReference type="InterPro" id="IPR017853">
    <property type="entry name" value="GH"/>
</dbReference>
<name>A0A2A9CRR1_9ACTN</name>
<evidence type="ECO:0000259" key="4">
    <source>
        <dbReference type="SMART" id="SM00642"/>
    </source>
</evidence>
<evidence type="ECO:0000256" key="2">
    <source>
        <dbReference type="ARBA" id="ARBA00022801"/>
    </source>
</evidence>
<dbReference type="Pfam" id="PF00128">
    <property type="entry name" value="Alpha-amylase"/>
    <property type="match status" value="1"/>
</dbReference>
<dbReference type="RefSeq" id="WP_098459787.1">
    <property type="nucleotide sequence ID" value="NZ_PDJC01000001.1"/>
</dbReference>
<dbReference type="FunFam" id="3.90.400.10:FF:000002">
    <property type="entry name" value="Sucrose isomerase"/>
    <property type="match status" value="1"/>
</dbReference>
<organism evidence="5 6">
    <name type="scientific">Propionicimonas paludicola</name>
    <dbReference type="NCBI Taxonomy" id="185243"/>
    <lineage>
        <taxon>Bacteria</taxon>
        <taxon>Bacillati</taxon>
        <taxon>Actinomycetota</taxon>
        <taxon>Actinomycetes</taxon>
        <taxon>Propionibacteriales</taxon>
        <taxon>Nocardioidaceae</taxon>
        <taxon>Propionicimonas</taxon>
    </lineage>
</organism>
<keyword evidence="2" id="KW-0378">Hydrolase</keyword>
<sequence>MRTDQWWRSAVIYQIYPRSFADSDGDGIGDLRGIIGKLDYLADLGIDAVWLSPVYPSPGADAGYDVADYRGIDPLFGTESDFDELIAGLHARGIRLVMDVVFNHTSIEHPWFVEASASRDAAKRDWYLWRDARPGCVAGQPGAEPNNWESIFGGPAWTFHEATGQYYLNLFTPEQPDLNWENPLVRAELAEVLRFWLGRGVDGFRMDVINFVSKDPRYPDGRVGSSGLGDGYPYFSNGPRIHEFLAEMRGAVGPDVLLIAEAPGVTVRDGELYTDPARGEVDMLFQFEHVGLDSGETKWDPRPLQLAELVENLRRWQLEIGDGWNALYWSNHDQPRVVSRFGDPAYWRESATALATLLHLLRGTPFVYQGEELGTTNFGFTSPDQCQDIEALNAYSALLSRGLTPAEAIARVAPVSRDNARIPIAWDASPSGGFTTGTAWLPLHPERGLFNAAAEADDPNSVLAYYRRLIALRHAEPAISLGRLDTLELVGDSVVRLVRVGEGSTIEALINLSSTPQQVAADGGTVVLSNLPVSADWLSLAPWQAVVLRRLGG</sequence>
<accession>A0A2A9CRR1</accession>
<dbReference type="PANTHER" id="PTHR10357:SF179">
    <property type="entry name" value="NEUTRAL AND BASIC AMINO ACID TRANSPORT PROTEIN RBAT"/>
    <property type="match status" value="1"/>
</dbReference>
<dbReference type="SUPFAM" id="SSF51445">
    <property type="entry name" value="(Trans)glycosidases"/>
    <property type="match status" value="1"/>
</dbReference>
<dbReference type="GO" id="GO:0009313">
    <property type="term" value="P:oligosaccharide catabolic process"/>
    <property type="evidence" value="ECO:0007669"/>
    <property type="project" value="TreeGrafter"/>
</dbReference>
<keyword evidence="6" id="KW-1185">Reference proteome</keyword>
<dbReference type="GO" id="GO:0004556">
    <property type="term" value="F:alpha-amylase activity"/>
    <property type="evidence" value="ECO:0007669"/>
    <property type="project" value="TreeGrafter"/>
</dbReference>
<dbReference type="InterPro" id="IPR006047">
    <property type="entry name" value="GH13_cat_dom"/>
</dbReference>